<comment type="caution">
    <text evidence="4">The sequence shown here is derived from an EMBL/GenBank/DDBJ whole genome shotgun (WGS) entry which is preliminary data.</text>
</comment>
<evidence type="ECO:0000259" key="3">
    <source>
        <dbReference type="PROSITE" id="PS50006"/>
    </source>
</evidence>
<evidence type="ECO:0000256" key="2">
    <source>
        <dbReference type="SAM" id="MobiDB-lite"/>
    </source>
</evidence>
<dbReference type="OrthoDB" id="151099at2"/>
<dbReference type="InterPro" id="IPR022128">
    <property type="entry name" value="FhaA_N"/>
</dbReference>
<accession>A0A0D8BDU3</accession>
<feature type="compositionally biased region" description="Basic and acidic residues" evidence="2">
    <location>
        <begin position="324"/>
        <end position="397"/>
    </location>
</feature>
<dbReference type="Pfam" id="PF12401">
    <property type="entry name" value="FhaA_N"/>
    <property type="match status" value="1"/>
</dbReference>
<dbReference type="PROSITE" id="PS50006">
    <property type="entry name" value="FHA_DOMAIN"/>
    <property type="match status" value="1"/>
</dbReference>
<dbReference type="SUPFAM" id="SSF49879">
    <property type="entry name" value="SMAD/FHA domain"/>
    <property type="match status" value="1"/>
</dbReference>
<keyword evidence="5" id="KW-1185">Reference proteome</keyword>
<name>A0A0D8BDU3_9ACTN</name>
<feature type="region of interest" description="Disordered" evidence="2">
    <location>
        <begin position="125"/>
        <end position="163"/>
    </location>
</feature>
<dbReference type="InterPro" id="IPR042287">
    <property type="entry name" value="FhaA_N_sf"/>
</dbReference>
<dbReference type="Gene3D" id="2.60.200.20">
    <property type="match status" value="1"/>
</dbReference>
<dbReference type="PATRIC" id="fig|1502723.3.peg.2906"/>
<evidence type="ECO:0000313" key="5">
    <source>
        <dbReference type="Proteomes" id="UP000032545"/>
    </source>
</evidence>
<keyword evidence="1" id="KW-0597">Phosphoprotein</keyword>
<feature type="domain" description="FHA" evidence="3">
    <location>
        <begin position="170"/>
        <end position="220"/>
    </location>
</feature>
<sequence>MGVLQRFERRLGGLVEGAFAKVFKGGVEPVEIASALARETDDRRAVSSNRVLVPNEFAVELATGDFARLSPYDRALCDELAEMVREHAAEQRYTFVGPVSVRMSEAADLDVGVFRIRSSVAAADPGVVSGRRGRPRPSAPGTPHLLITTKAPGGTGGGGEREYPLDAETTVIGRSVECDIRLNDTGVSRRHGEIRRLPDGQFLYVDAGSTNGSLVNGRAATQVKLVSGDRIELGTATIVFHREDGRGSAAGRSPSRATPPPERVGHRTTAPPDRRSTPPPDDPYRRGSPPRGGQPYPTDPYRERPARAGSDPGYRGHGPGSDVGRARDQARPARREPGPRDPGRDAGPERAVPERAVPERGGRDPYRRDPRDRRDDGPRRPDPYGEDATDRYREPARPARGAAGPDSGLEPLDDVYDAQTYLPGQLDPPAGGDGGRGRSRSDRGW</sequence>
<dbReference type="Gene3D" id="3.30.2320.60">
    <property type="entry name" value="FhaA, phosphopeptide-binding domain (DUF3662)"/>
    <property type="match status" value="1"/>
</dbReference>
<dbReference type="EMBL" id="JYFN01000026">
    <property type="protein sequence ID" value="KJE22205.1"/>
    <property type="molecule type" value="Genomic_DNA"/>
</dbReference>
<evidence type="ECO:0000313" key="4">
    <source>
        <dbReference type="EMBL" id="KJE22205.1"/>
    </source>
</evidence>
<reference evidence="5" key="1">
    <citation type="submission" date="2015-02" db="EMBL/GenBank/DDBJ databases">
        <title>Draft Genome of Frankia sp. CpI1-S.</title>
        <authorList>
            <person name="Oshone R.T."/>
            <person name="Ngom M."/>
            <person name="Ghodhbane-Gtari F."/>
            <person name="Gtari M."/>
            <person name="Morris K."/>
            <person name="Thomas K."/>
            <person name="Sen A."/>
            <person name="Tisa L.S."/>
        </authorList>
    </citation>
    <scope>NUCLEOTIDE SEQUENCE [LARGE SCALE GENOMIC DNA]</scope>
    <source>
        <strain evidence="5">CpI1-S</strain>
    </source>
</reference>
<dbReference type="CDD" id="cd00060">
    <property type="entry name" value="FHA"/>
    <property type="match status" value="1"/>
</dbReference>
<dbReference type="Pfam" id="PF00498">
    <property type="entry name" value="FHA"/>
    <property type="match status" value="1"/>
</dbReference>
<feature type="compositionally biased region" description="Basic and acidic residues" evidence="2">
    <location>
        <begin position="435"/>
        <end position="445"/>
    </location>
</feature>
<dbReference type="AlphaFoldDB" id="A0A0D8BDU3"/>
<reference evidence="4 5" key="2">
    <citation type="journal article" date="2016" name="Genome Announc.">
        <title>Permanent Draft Genome Sequences for Two Variants of Frankia sp. Strain CpI1, the First Frankia Strain Isolated from Root Nodules of Comptonia peregrina.</title>
        <authorList>
            <person name="Oshone R."/>
            <person name="Hurst S.G.IV."/>
            <person name="Abebe-Akele F."/>
            <person name="Simpson S."/>
            <person name="Morris K."/>
            <person name="Thomas W.K."/>
            <person name="Tisa L.S."/>
        </authorList>
    </citation>
    <scope>NUCLEOTIDE SEQUENCE [LARGE SCALE GENOMIC DNA]</scope>
    <source>
        <strain evidence="5">CpI1-S</strain>
    </source>
</reference>
<organism evidence="4 5">
    <name type="scientific">Frankia torreyi</name>
    <dbReference type="NCBI Taxonomy" id="1856"/>
    <lineage>
        <taxon>Bacteria</taxon>
        <taxon>Bacillati</taxon>
        <taxon>Actinomycetota</taxon>
        <taxon>Actinomycetes</taxon>
        <taxon>Frankiales</taxon>
        <taxon>Frankiaceae</taxon>
        <taxon>Frankia</taxon>
    </lineage>
</organism>
<dbReference type="InterPro" id="IPR008984">
    <property type="entry name" value="SMAD_FHA_dom_sf"/>
</dbReference>
<dbReference type="RefSeq" id="WP_044886067.1">
    <property type="nucleotide sequence ID" value="NZ_JYFN01000026.1"/>
</dbReference>
<dbReference type="SMART" id="SM00240">
    <property type="entry name" value="FHA"/>
    <property type="match status" value="1"/>
</dbReference>
<dbReference type="InterPro" id="IPR000253">
    <property type="entry name" value="FHA_dom"/>
</dbReference>
<gene>
    <name evidence="4" type="ORF">FF36_03467</name>
</gene>
<dbReference type="Proteomes" id="UP000032545">
    <property type="component" value="Unassembled WGS sequence"/>
</dbReference>
<evidence type="ECO:0000256" key="1">
    <source>
        <dbReference type="ARBA" id="ARBA00022553"/>
    </source>
</evidence>
<protein>
    <submittedName>
        <fullName evidence="4">FHA domain-containing protein</fullName>
    </submittedName>
</protein>
<proteinExistence type="predicted"/>
<feature type="region of interest" description="Disordered" evidence="2">
    <location>
        <begin position="242"/>
        <end position="445"/>
    </location>
</feature>